<protein>
    <submittedName>
        <fullName evidence="2">Type II secretion system protein F</fullName>
    </submittedName>
</protein>
<evidence type="ECO:0000313" key="2">
    <source>
        <dbReference type="EMBL" id="MCD1294809.1"/>
    </source>
</evidence>
<feature type="transmembrane region" description="Helical" evidence="1">
    <location>
        <begin position="207"/>
        <end position="228"/>
    </location>
</feature>
<dbReference type="AlphaFoldDB" id="A0AAP2W724"/>
<keyword evidence="3" id="KW-1185">Reference proteome</keyword>
<dbReference type="EMBL" id="PGCK01000005">
    <property type="protein sequence ID" value="MCD1294809.1"/>
    <property type="molecule type" value="Genomic_DNA"/>
</dbReference>
<evidence type="ECO:0000313" key="3">
    <source>
        <dbReference type="Proteomes" id="UP001320159"/>
    </source>
</evidence>
<dbReference type="InterPro" id="IPR056569">
    <property type="entry name" value="ArlJ-like"/>
</dbReference>
<reference evidence="2 3" key="1">
    <citation type="submission" date="2017-11" db="EMBL/GenBank/DDBJ databases">
        <title>Isolation and Characterization of Family Methanocellaceae Species from Potential Methane Hydrate Area Offshore Southwestern Taiwan.</title>
        <authorList>
            <person name="Zhang W.-L."/>
            <person name="Chen W.-C."/>
            <person name="Lai M.-C."/>
            <person name="Chen S.-C."/>
        </authorList>
    </citation>
    <scope>NUCLEOTIDE SEQUENCE [LARGE SCALE GENOMIC DNA]</scope>
    <source>
        <strain evidence="2 3">CWC-04</strain>
    </source>
</reference>
<feature type="transmembrane region" description="Helical" evidence="1">
    <location>
        <begin position="20"/>
        <end position="48"/>
    </location>
</feature>
<name>A0AAP2W724_9EURY</name>
<feature type="transmembrane region" description="Helical" evidence="1">
    <location>
        <begin position="240"/>
        <end position="259"/>
    </location>
</feature>
<feature type="transmembrane region" description="Helical" evidence="1">
    <location>
        <begin position="54"/>
        <end position="73"/>
    </location>
</feature>
<keyword evidence="1" id="KW-0812">Transmembrane</keyword>
<dbReference type="Proteomes" id="UP001320159">
    <property type="component" value="Unassembled WGS sequence"/>
</dbReference>
<keyword evidence="1" id="KW-1133">Transmembrane helix</keyword>
<dbReference type="PANTHER" id="PTHR35402:SF1">
    <property type="entry name" value="TYPE II SECRETION SYSTEM PROTEIN GSPF DOMAIN-CONTAINING PROTEIN"/>
    <property type="match status" value="1"/>
</dbReference>
<evidence type="ECO:0000256" key="1">
    <source>
        <dbReference type="SAM" id="Phobius"/>
    </source>
</evidence>
<dbReference type="PANTHER" id="PTHR35402">
    <property type="entry name" value="INTEGRAL MEMBRANE PROTEIN-RELATED"/>
    <property type="match status" value="1"/>
</dbReference>
<gene>
    <name evidence="2" type="ORF">CUJ83_07330</name>
</gene>
<keyword evidence="1" id="KW-0472">Membrane</keyword>
<organism evidence="2 3">
    <name type="scientific">Methanooceanicella nereidis</name>
    <dbReference type="NCBI Taxonomy" id="2052831"/>
    <lineage>
        <taxon>Archaea</taxon>
        <taxon>Methanobacteriati</taxon>
        <taxon>Methanobacteriota</taxon>
        <taxon>Stenosarchaea group</taxon>
        <taxon>Methanomicrobia</taxon>
        <taxon>Methanocellales</taxon>
        <taxon>Methanocellaceae</taxon>
        <taxon>Methanooceanicella</taxon>
    </lineage>
</organism>
<sequence length="266" mass="28999">MDGFMSCYEKCRIDMTCPEYVYRTLLLSIGVPIAVIISAIAVALPGMIPGPLTAIYSIPAGIFGGAITFYARVYSIRSLKNYRGALMDAKAVHSVGFMLTMAESNVPLKRMFQNLSNLGTVYGEDIALESTYIISLAEEDGMDIISAVSKAQSVSPSVIWQEILIGISGVYSSGGELKEYLKGKYQTLSERKRTDVRKYNDTVQGLSSVYLSVIGIAAIFIALINLVFNMASLFSNDSLVWLDALIIVPIGSFVIMRILKVTNPEA</sequence>
<comment type="caution">
    <text evidence="2">The sequence shown here is derived from an EMBL/GenBank/DDBJ whole genome shotgun (WGS) entry which is preliminary data.</text>
</comment>
<accession>A0AAP2W724</accession>
<proteinExistence type="predicted"/>